<gene>
    <name evidence="2" type="ORF">JOC74_002480</name>
</gene>
<dbReference type="EMBL" id="JAFDST010000002">
    <property type="protein sequence ID" value="MBP1081987.1"/>
    <property type="molecule type" value="Genomic_DNA"/>
</dbReference>
<protein>
    <recommendedName>
        <fullName evidence="4">3-methyladenine DNA glycosylase</fullName>
    </recommendedName>
</protein>
<keyword evidence="3" id="KW-1185">Reference proteome</keyword>
<evidence type="ECO:0000313" key="3">
    <source>
        <dbReference type="Proteomes" id="UP000674416"/>
    </source>
</evidence>
<accession>A0ABS4CXQ8</accession>
<name>A0ABS4CXQ8_9BACI</name>
<comment type="caution">
    <text evidence="2">The sequence shown here is derived from an EMBL/GenBank/DDBJ whole genome shotgun (WGS) entry which is preliminary data.</text>
</comment>
<proteinExistence type="predicted"/>
<organism evidence="2 3">
    <name type="scientific">Bacillus capparidis</name>
    <dbReference type="NCBI Taxonomy" id="1840411"/>
    <lineage>
        <taxon>Bacteria</taxon>
        <taxon>Bacillati</taxon>
        <taxon>Bacillota</taxon>
        <taxon>Bacilli</taxon>
        <taxon>Bacillales</taxon>
        <taxon>Bacillaceae</taxon>
        <taxon>Bacillus</taxon>
    </lineage>
</organism>
<evidence type="ECO:0000313" key="2">
    <source>
        <dbReference type="EMBL" id="MBP1081987.1"/>
    </source>
</evidence>
<evidence type="ECO:0000256" key="1">
    <source>
        <dbReference type="SAM" id="MobiDB-lite"/>
    </source>
</evidence>
<feature type="compositionally biased region" description="Basic and acidic residues" evidence="1">
    <location>
        <begin position="1"/>
        <end position="32"/>
    </location>
</feature>
<reference evidence="2 3" key="1">
    <citation type="submission" date="2021-01" db="EMBL/GenBank/DDBJ databases">
        <title>Genomic Encyclopedia of Type Strains, Phase IV (KMG-IV): sequencing the most valuable type-strain genomes for metagenomic binning, comparative biology and taxonomic classification.</title>
        <authorList>
            <person name="Goeker M."/>
        </authorList>
    </citation>
    <scope>NUCLEOTIDE SEQUENCE [LARGE SCALE GENOMIC DNA]</scope>
    <source>
        <strain evidence="2 3">DSM 103394</strain>
    </source>
</reference>
<dbReference type="Proteomes" id="UP000674416">
    <property type="component" value="Unassembled WGS sequence"/>
</dbReference>
<sequence>MSEKNPDKQNDSIEQKKKEQQNDDIEPQRDPSEQESESTEDNQDK</sequence>
<feature type="compositionally biased region" description="Acidic residues" evidence="1">
    <location>
        <begin position="33"/>
        <end position="45"/>
    </location>
</feature>
<evidence type="ECO:0008006" key="4">
    <source>
        <dbReference type="Google" id="ProtNLM"/>
    </source>
</evidence>
<feature type="region of interest" description="Disordered" evidence="1">
    <location>
        <begin position="1"/>
        <end position="45"/>
    </location>
</feature>
<dbReference type="RefSeq" id="WP_098945253.1">
    <property type="nucleotide sequence ID" value="NZ_JAFDST010000002.1"/>
</dbReference>